<dbReference type="GO" id="GO:0005351">
    <property type="term" value="F:carbohydrate:proton symporter activity"/>
    <property type="evidence" value="ECO:0007669"/>
    <property type="project" value="TreeGrafter"/>
</dbReference>
<dbReference type="AlphaFoldDB" id="A0A194XNF2"/>
<dbReference type="InterPro" id="IPR005828">
    <property type="entry name" value="MFS_sugar_transport-like"/>
</dbReference>
<evidence type="ECO:0000256" key="2">
    <source>
        <dbReference type="ARBA" id="ARBA00022692"/>
    </source>
</evidence>
<dbReference type="InterPro" id="IPR036259">
    <property type="entry name" value="MFS_trans_sf"/>
</dbReference>
<dbReference type="PANTHER" id="PTHR48022">
    <property type="entry name" value="PLASTIDIC GLUCOSE TRANSPORTER 4"/>
    <property type="match status" value="1"/>
</dbReference>
<keyword evidence="4 5" id="KW-0472">Membrane</keyword>
<evidence type="ECO:0000256" key="5">
    <source>
        <dbReference type="SAM" id="Phobius"/>
    </source>
</evidence>
<dbReference type="InParanoid" id="A0A194XNF2"/>
<sequence length="290" mass="32176">MIESQASGFAQDVRIIHQAASRRTFLIAALRGSQLVVEFVVLLLTGYRASAFQGDWYHTLSSESHMLHDRNLDTSQPSNRGRAQRTTKFDAWKALFSANVFKRFNTIGVWIMIFQQCTGINAVFYYAPQILYTFGFTSVTTDLLATGVTGVLQTYSPSQQSFPLTTTAAKHSSSQEQGVSIVASTNWMFNFLIGLTVKDMLASMKCGTYIFFVAFCGIGGVFVWIVVPETKNKTLEELDVFFRGDKEGIAVKDRESMRAVKAKVGLAGVENLEDLKGGDEKAAEHQEMIV</sequence>
<dbReference type="GO" id="GO:0016020">
    <property type="term" value="C:membrane"/>
    <property type="evidence" value="ECO:0007669"/>
    <property type="project" value="UniProtKB-SubCell"/>
</dbReference>
<dbReference type="Gene3D" id="1.20.1250.20">
    <property type="entry name" value="MFS general substrate transporter like domains"/>
    <property type="match status" value="2"/>
</dbReference>
<feature type="transmembrane region" description="Helical" evidence="5">
    <location>
        <begin position="209"/>
        <end position="227"/>
    </location>
</feature>
<dbReference type="SUPFAM" id="SSF103473">
    <property type="entry name" value="MFS general substrate transporter"/>
    <property type="match status" value="1"/>
</dbReference>
<evidence type="ECO:0000313" key="7">
    <source>
        <dbReference type="Proteomes" id="UP000070700"/>
    </source>
</evidence>
<accession>A0A194XNF2</accession>
<name>A0A194XNF2_MOLSC</name>
<gene>
    <name evidence="6" type="ORF">LY89DRAFT_730069</name>
</gene>
<dbReference type="Proteomes" id="UP000070700">
    <property type="component" value="Unassembled WGS sequence"/>
</dbReference>
<keyword evidence="2 5" id="KW-0812">Transmembrane</keyword>
<dbReference type="KEGG" id="psco:LY89DRAFT_730069"/>
<organism evidence="6 7">
    <name type="scientific">Mollisia scopiformis</name>
    <name type="common">Conifer needle endophyte fungus</name>
    <name type="synonym">Phialocephala scopiformis</name>
    <dbReference type="NCBI Taxonomy" id="149040"/>
    <lineage>
        <taxon>Eukaryota</taxon>
        <taxon>Fungi</taxon>
        <taxon>Dikarya</taxon>
        <taxon>Ascomycota</taxon>
        <taxon>Pezizomycotina</taxon>
        <taxon>Leotiomycetes</taxon>
        <taxon>Helotiales</taxon>
        <taxon>Mollisiaceae</taxon>
        <taxon>Mollisia</taxon>
    </lineage>
</organism>
<evidence type="ECO:0000256" key="3">
    <source>
        <dbReference type="ARBA" id="ARBA00022989"/>
    </source>
</evidence>
<dbReference type="PANTHER" id="PTHR48022:SF12">
    <property type="entry name" value="MAJOR FACILITATOR SUPERFAMILY (MFS) PROFILE DOMAIN-CONTAINING PROTEIN"/>
    <property type="match status" value="1"/>
</dbReference>
<dbReference type="InterPro" id="IPR050360">
    <property type="entry name" value="MFS_Sugar_Transporters"/>
</dbReference>
<evidence type="ECO:0000256" key="4">
    <source>
        <dbReference type="ARBA" id="ARBA00023136"/>
    </source>
</evidence>
<reference evidence="6 7" key="1">
    <citation type="submission" date="2015-10" db="EMBL/GenBank/DDBJ databases">
        <title>Full genome of DAOMC 229536 Phialocephala scopiformis, a fungal endophyte of spruce producing the potent anti-insectan compound rugulosin.</title>
        <authorList>
            <consortium name="DOE Joint Genome Institute"/>
            <person name="Walker A.K."/>
            <person name="Frasz S.L."/>
            <person name="Seifert K.A."/>
            <person name="Miller J.D."/>
            <person name="Mondo S.J."/>
            <person name="Labutti K."/>
            <person name="Lipzen A."/>
            <person name="Dockter R."/>
            <person name="Kennedy M."/>
            <person name="Grigoriev I.V."/>
            <person name="Spatafora J.W."/>
        </authorList>
    </citation>
    <scope>NUCLEOTIDE SEQUENCE [LARGE SCALE GENOMIC DNA]</scope>
    <source>
        <strain evidence="6 7">CBS 120377</strain>
    </source>
</reference>
<keyword evidence="7" id="KW-1185">Reference proteome</keyword>
<protein>
    <submittedName>
        <fullName evidence="6">Uncharacterized protein</fullName>
    </submittedName>
</protein>
<dbReference type="Pfam" id="PF00083">
    <property type="entry name" value="Sugar_tr"/>
    <property type="match status" value="2"/>
</dbReference>
<dbReference type="OrthoDB" id="8120565at2759"/>
<dbReference type="GeneID" id="28829161"/>
<dbReference type="EMBL" id="KQ947408">
    <property type="protein sequence ID" value="KUJ21282.1"/>
    <property type="molecule type" value="Genomic_DNA"/>
</dbReference>
<dbReference type="RefSeq" id="XP_018075637.1">
    <property type="nucleotide sequence ID" value="XM_018219435.1"/>
</dbReference>
<evidence type="ECO:0000313" key="6">
    <source>
        <dbReference type="EMBL" id="KUJ21282.1"/>
    </source>
</evidence>
<keyword evidence="3 5" id="KW-1133">Transmembrane helix</keyword>
<comment type="subcellular location">
    <subcellularLocation>
        <location evidence="1">Membrane</location>
        <topology evidence="1">Multi-pass membrane protein</topology>
    </subcellularLocation>
</comment>
<proteinExistence type="predicted"/>
<evidence type="ECO:0000256" key="1">
    <source>
        <dbReference type="ARBA" id="ARBA00004141"/>
    </source>
</evidence>